<sequence>MKEITLFSVLTIVLVLVATHFFNQYIPEHQYPTLFKFLKNI</sequence>
<protein>
    <submittedName>
        <fullName evidence="1">Uncharacterized protein</fullName>
    </submittedName>
</protein>
<reference evidence="1 2" key="1">
    <citation type="submission" date="2024-06" db="EMBL/GenBank/DDBJ databases">
        <title>Genomic Encyclopedia of Type Strains, Phase IV (KMG-IV): sequencing the most valuable type-strain genomes for metagenomic binning, comparative biology and taxonomic classification.</title>
        <authorList>
            <person name="Goeker M."/>
        </authorList>
    </citation>
    <scope>NUCLEOTIDE SEQUENCE [LARGE SCALE GENOMIC DNA]</scope>
    <source>
        <strain evidence="1 2">DSM 100124</strain>
    </source>
</reference>
<dbReference type="EMBL" id="JBEPMP010000001">
    <property type="protein sequence ID" value="MET3728166.1"/>
    <property type="molecule type" value="Genomic_DNA"/>
</dbReference>
<comment type="caution">
    <text evidence="1">The sequence shown here is derived from an EMBL/GenBank/DDBJ whole genome shotgun (WGS) entry which is preliminary data.</text>
</comment>
<evidence type="ECO:0000313" key="1">
    <source>
        <dbReference type="EMBL" id="MET3728166.1"/>
    </source>
</evidence>
<keyword evidence="2" id="KW-1185">Reference proteome</keyword>
<evidence type="ECO:0000313" key="2">
    <source>
        <dbReference type="Proteomes" id="UP001549097"/>
    </source>
</evidence>
<gene>
    <name evidence="1" type="ORF">ABID52_001747</name>
</gene>
<dbReference type="Proteomes" id="UP001549097">
    <property type="component" value="Unassembled WGS sequence"/>
</dbReference>
<accession>A0ABV2LHW3</accession>
<organism evidence="1 2">
    <name type="scientific">Fictibacillus halophilus</name>
    <dbReference type="NCBI Taxonomy" id="1610490"/>
    <lineage>
        <taxon>Bacteria</taxon>
        <taxon>Bacillati</taxon>
        <taxon>Bacillota</taxon>
        <taxon>Bacilli</taxon>
        <taxon>Bacillales</taxon>
        <taxon>Fictibacillaceae</taxon>
        <taxon>Fictibacillus</taxon>
    </lineage>
</organism>
<name>A0ABV2LHW3_9BACL</name>
<proteinExistence type="predicted"/>